<dbReference type="Gene3D" id="3.20.20.100">
    <property type="entry name" value="NADP-dependent oxidoreductase domain"/>
    <property type="match status" value="1"/>
</dbReference>
<gene>
    <name evidence="4" type="ORF">PSYICH_LOCUS2524</name>
</gene>
<dbReference type="EMBL" id="OV651823">
    <property type="protein sequence ID" value="CAH1101355.1"/>
    <property type="molecule type" value="Genomic_DNA"/>
</dbReference>
<dbReference type="Proteomes" id="UP001153636">
    <property type="component" value="Chromosome 11"/>
</dbReference>
<dbReference type="InterPro" id="IPR036812">
    <property type="entry name" value="NAD(P)_OxRdtase_dom_sf"/>
</dbReference>
<name>A0A9P0CKV9_9CUCU</name>
<evidence type="ECO:0000313" key="5">
    <source>
        <dbReference type="Proteomes" id="UP001153636"/>
    </source>
</evidence>
<dbReference type="PANTHER" id="PTHR43827">
    <property type="entry name" value="2,5-DIKETO-D-GLUCONIC ACID REDUCTASE"/>
    <property type="match status" value="1"/>
</dbReference>
<dbReference type="Pfam" id="PF00248">
    <property type="entry name" value="Aldo_ket_red"/>
    <property type="match status" value="1"/>
</dbReference>
<sequence length="342" mass="38870">MENTFSFVFSFMAMSGTNITNTFQPMRDNVHIPSMGFSAVTNGTDLPAALNKALEVGYRHIDTSSLYGNEDIIGSVVKNWTKSKKLNRKDLFITTKLHPLDMDPDKIEGALNVSLAKLQLKYVDSYVIDMPLGLKIGEDGEFEVGPPVNLMAIWRKMEDQVKAKRARSIGLRDFNKEQIEGILRIAKIQPSNLHIEVHPYHQEKDLRAFCKKNNIVVVGHAPLGPFREADTFIPLGPNEKGMDTLNDPDILNIAKKYKKTPAQIILRYLHQLQVVVLPRTLDTTMIETNSKIFKFNLSMNDTKTIGVLDRGTYGKIYDLLYLAPNIEEHPDYPFKRIKEKHQ</sequence>
<feature type="site" description="Lowers pKa of active site Tyr" evidence="2">
    <location>
        <position position="96"/>
    </location>
</feature>
<protein>
    <recommendedName>
        <fullName evidence="3">NADP-dependent oxidoreductase domain-containing protein</fullName>
    </recommendedName>
</protein>
<proteinExistence type="predicted"/>
<dbReference type="PROSITE" id="PS00798">
    <property type="entry name" value="ALDOKETO_REDUCTASE_1"/>
    <property type="match status" value="1"/>
</dbReference>
<organism evidence="4 5">
    <name type="scientific">Psylliodes chrysocephalus</name>
    <dbReference type="NCBI Taxonomy" id="3402493"/>
    <lineage>
        <taxon>Eukaryota</taxon>
        <taxon>Metazoa</taxon>
        <taxon>Ecdysozoa</taxon>
        <taxon>Arthropoda</taxon>
        <taxon>Hexapoda</taxon>
        <taxon>Insecta</taxon>
        <taxon>Pterygota</taxon>
        <taxon>Neoptera</taxon>
        <taxon>Endopterygota</taxon>
        <taxon>Coleoptera</taxon>
        <taxon>Polyphaga</taxon>
        <taxon>Cucujiformia</taxon>
        <taxon>Chrysomeloidea</taxon>
        <taxon>Chrysomelidae</taxon>
        <taxon>Galerucinae</taxon>
        <taxon>Alticini</taxon>
        <taxon>Psylliodes</taxon>
    </lineage>
</organism>
<feature type="domain" description="NADP-dependent oxidoreductase" evidence="3">
    <location>
        <begin position="45"/>
        <end position="305"/>
    </location>
</feature>
<dbReference type="InterPro" id="IPR023210">
    <property type="entry name" value="NADP_OxRdtase_dom"/>
</dbReference>
<dbReference type="AlphaFoldDB" id="A0A9P0CKV9"/>
<dbReference type="GO" id="GO:0016491">
    <property type="term" value="F:oxidoreductase activity"/>
    <property type="evidence" value="ECO:0007669"/>
    <property type="project" value="InterPro"/>
</dbReference>
<accession>A0A9P0CKV9</accession>
<dbReference type="PANTHER" id="PTHR43827:SF14">
    <property type="entry name" value="NADP-DEPENDENT OXIDOREDUCTASE DOMAIN-CONTAINING PROTEIN"/>
    <property type="match status" value="1"/>
</dbReference>
<dbReference type="SUPFAM" id="SSF51430">
    <property type="entry name" value="NAD(P)-linked oxidoreductase"/>
    <property type="match status" value="1"/>
</dbReference>
<dbReference type="OrthoDB" id="416253at2759"/>
<dbReference type="CDD" id="cd19071">
    <property type="entry name" value="AKR_AKR1-5-like"/>
    <property type="match status" value="1"/>
</dbReference>
<dbReference type="InterPro" id="IPR020471">
    <property type="entry name" value="AKR"/>
</dbReference>
<evidence type="ECO:0000259" key="3">
    <source>
        <dbReference type="Pfam" id="PF00248"/>
    </source>
</evidence>
<dbReference type="PRINTS" id="PR00069">
    <property type="entry name" value="ALDKETRDTASE"/>
</dbReference>
<feature type="active site" description="Proton donor" evidence="1">
    <location>
        <position position="67"/>
    </location>
</feature>
<keyword evidence="5" id="KW-1185">Reference proteome</keyword>
<evidence type="ECO:0000256" key="2">
    <source>
        <dbReference type="PIRSR" id="PIRSR000097-3"/>
    </source>
</evidence>
<evidence type="ECO:0000256" key="1">
    <source>
        <dbReference type="PIRSR" id="PIRSR000097-1"/>
    </source>
</evidence>
<reference evidence="4" key="1">
    <citation type="submission" date="2022-01" db="EMBL/GenBank/DDBJ databases">
        <authorList>
            <person name="King R."/>
        </authorList>
    </citation>
    <scope>NUCLEOTIDE SEQUENCE</scope>
</reference>
<dbReference type="PIRSF" id="PIRSF000097">
    <property type="entry name" value="AKR"/>
    <property type="match status" value="1"/>
</dbReference>
<dbReference type="InterPro" id="IPR018170">
    <property type="entry name" value="Aldo/ket_reductase_CS"/>
</dbReference>
<evidence type="ECO:0000313" key="4">
    <source>
        <dbReference type="EMBL" id="CAH1101355.1"/>
    </source>
</evidence>